<feature type="transmembrane region" description="Helical" evidence="1">
    <location>
        <begin position="59"/>
        <end position="82"/>
    </location>
</feature>
<keyword evidence="1" id="KW-1133">Transmembrane helix</keyword>
<dbReference type="RefSeq" id="WP_005602277.1">
    <property type="nucleotide sequence ID" value="NZ_GG663522.1"/>
</dbReference>
<dbReference type="GeneID" id="98918895"/>
<name>D4RYV8_9FIRM</name>
<dbReference type="AlphaFoldDB" id="D4RYV8"/>
<keyword evidence="1" id="KW-0472">Membrane</keyword>
<protein>
    <submittedName>
        <fullName evidence="2">Uncharacterized protein</fullName>
    </submittedName>
</protein>
<gene>
    <name evidence="2" type="ORF">BUTYVIB_01022</name>
</gene>
<dbReference type="Proteomes" id="UP000006238">
    <property type="component" value="Unassembled WGS sequence"/>
</dbReference>
<organism evidence="2 3">
    <name type="scientific">Eshraghiella crossota DSM 2876</name>
    <dbReference type="NCBI Taxonomy" id="511680"/>
    <lineage>
        <taxon>Bacteria</taxon>
        <taxon>Bacillati</taxon>
        <taxon>Bacillota</taxon>
        <taxon>Clostridia</taxon>
        <taxon>Lachnospirales</taxon>
        <taxon>Lachnospiraceae</taxon>
        <taxon>Eshraghiella</taxon>
    </lineage>
</organism>
<dbReference type="HOGENOM" id="CLU_2354469_0_0_9"/>
<reference evidence="2 3" key="1">
    <citation type="submission" date="2010-02" db="EMBL/GenBank/DDBJ databases">
        <authorList>
            <person name="Weinstock G."/>
            <person name="Sodergren E."/>
            <person name="Clifton S."/>
            <person name="Fulton L."/>
            <person name="Fulton B."/>
            <person name="Courtney L."/>
            <person name="Fronick C."/>
            <person name="Harrison M."/>
            <person name="Strong C."/>
            <person name="Farmer C."/>
            <person name="Delahaunty K."/>
            <person name="Markovic C."/>
            <person name="Hall O."/>
            <person name="Minx P."/>
            <person name="Tomlinson C."/>
            <person name="Mitreva M."/>
            <person name="Nelson J."/>
            <person name="Hou S."/>
            <person name="Wollam A."/>
            <person name="Pepin K.H."/>
            <person name="Johnson M."/>
            <person name="Bhonagiri V."/>
            <person name="Zhang X."/>
            <person name="Suruliraj S."/>
            <person name="Warren W."/>
            <person name="Chinwalla A."/>
            <person name="Mardis E.R."/>
            <person name="Wilson R.K."/>
        </authorList>
    </citation>
    <scope>NUCLEOTIDE SEQUENCE [LARGE SCALE GENOMIC DNA]</scope>
    <source>
        <strain evidence="2 3">DSM 2876</strain>
    </source>
</reference>
<evidence type="ECO:0000256" key="1">
    <source>
        <dbReference type="SAM" id="Phobius"/>
    </source>
</evidence>
<keyword evidence="1" id="KW-0812">Transmembrane</keyword>
<sequence>MKKKFRVSSLIKGIAVVYCLVGFVLFVVCIAISVSHDISLYRNFESAISIYNYGTLKTAGIICQMIAILFRTALIYGFGIIVNMAEEYIDSRKHTD</sequence>
<dbReference type="EMBL" id="ABWN01000024">
    <property type="protein sequence ID" value="EFF68807.1"/>
    <property type="molecule type" value="Genomic_DNA"/>
</dbReference>
<feature type="transmembrane region" description="Helical" evidence="1">
    <location>
        <begin position="12"/>
        <end position="34"/>
    </location>
</feature>
<evidence type="ECO:0000313" key="3">
    <source>
        <dbReference type="Proteomes" id="UP000006238"/>
    </source>
</evidence>
<evidence type="ECO:0000313" key="2">
    <source>
        <dbReference type="EMBL" id="EFF68807.1"/>
    </source>
</evidence>
<proteinExistence type="predicted"/>
<comment type="caution">
    <text evidence="2">The sequence shown here is derived from an EMBL/GenBank/DDBJ whole genome shotgun (WGS) entry which is preliminary data.</text>
</comment>
<accession>D4RYV8</accession>
<keyword evidence="3" id="KW-1185">Reference proteome</keyword>